<dbReference type="PANTHER" id="PTHR48438">
    <property type="entry name" value="ALPHA-(1,3)-FUCOSYLTRANSFERASE C-RELATED"/>
    <property type="match status" value="1"/>
</dbReference>
<keyword evidence="7" id="KW-0735">Signal-anchor</keyword>
<evidence type="ECO:0000256" key="12">
    <source>
        <dbReference type="RuleBase" id="RU003832"/>
    </source>
</evidence>
<dbReference type="PANTHER" id="PTHR48438:SF1">
    <property type="entry name" value="ALPHA-(1,3)-FUCOSYLTRANSFERASE C-RELATED"/>
    <property type="match status" value="1"/>
</dbReference>
<dbReference type="AlphaFoldDB" id="A0A8S0Z010"/>
<name>A0A8S0Z010_ARCPL</name>
<evidence type="ECO:0000256" key="8">
    <source>
        <dbReference type="ARBA" id="ARBA00022989"/>
    </source>
</evidence>
<evidence type="ECO:0000259" key="14">
    <source>
        <dbReference type="Pfam" id="PF17039"/>
    </source>
</evidence>
<comment type="subcellular location">
    <subcellularLocation>
        <location evidence="1 12">Golgi apparatus</location>
        <location evidence="1 12">Golgi stack membrane</location>
        <topology evidence="1 12">Single-pass type II membrane protein</topology>
    </subcellularLocation>
</comment>
<dbReference type="OrthoDB" id="427096at2759"/>
<evidence type="ECO:0000313" key="16">
    <source>
        <dbReference type="Proteomes" id="UP000494106"/>
    </source>
</evidence>
<keyword evidence="6 12" id="KW-0812">Transmembrane</keyword>
<dbReference type="Gene3D" id="3.40.50.11660">
    <property type="entry name" value="Glycosyl transferase family 10, C-terminal domain"/>
    <property type="match status" value="1"/>
</dbReference>
<comment type="similarity">
    <text evidence="3 12">Belongs to the glycosyltransferase 10 family.</text>
</comment>
<dbReference type="InterPro" id="IPR031481">
    <property type="entry name" value="Glyco_tran_10_N"/>
</dbReference>
<dbReference type="EC" id="2.4.1.-" evidence="12"/>
<dbReference type="InterPro" id="IPR038577">
    <property type="entry name" value="GT10-like_C_sf"/>
</dbReference>
<evidence type="ECO:0000256" key="7">
    <source>
        <dbReference type="ARBA" id="ARBA00022968"/>
    </source>
</evidence>
<comment type="caution">
    <text evidence="15">The sequence shown here is derived from an EMBL/GenBank/DDBJ whole genome shotgun (WGS) entry which is preliminary data.</text>
</comment>
<dbReference type="InterPro" id="IPR001503">
    <property type="entry name" value="Glyco_trans_10"/>
</dbReference>
<keyword evidence="16" id="KW-1185">Reference proteome</keyword>
<sequence length="406" mass="47473">MQPIFKKVKGAYCVATTLLLFIFFYSNNKRYIHNTKVLELAVAKTPEIQMTTTTEKPDIKYILLWTNHNKSPFLYFGEGRDIFVKKSCKFINCYVTSNRQLLGHYTEFEAVAFNGPQLTDIIGLDDMPKSRSPHQKYVYVNIEAENVYPICSKTWNGFFNWTWTYKLNSDAIWGYFSIKNKSNHVIGPSAEISWISEDQMAPIDEDIKSKLATKEKAAAWFVSNCLTRSKREQFFDMFQHFLGEYNLKTDVYGQCGDFQCPKNIMHRCLNEVQRTYYFYLAFENAISEDYITEKILHALNHYTVPIVLGGSNYSRFLPPGSYLDAVKLGPRLLAKKVYEIIENPESYYNFFRWRKYYSYHLRSESPETDVYCNFCTVLNNKTLMDETTTYDNFSAWWSGESSCDAT</sequence>
<evidence type="ECO:0000256" key="2">
    <source>
        <dbReference type="ARBA" id="ARBA00004922"/>
    </source>
</evidence>
<reference evidence="15 16" key="1">
    <citation type="submission" date="2020-04" db="EMBL/GenBank/DDBJ databases">
        <authorList>
            <person name="Wallbank WR R."/>
            <person name="Pardo Diaz C."/>
            <person name="Kozak K."/>
            <person name="Martin S."/>
            <person name="Jiggins C."/>
            <person name="Moest M."/>
            <person name="Warren A I."/>
            <person name="Byers J.R.P. K."/>
            <person name="Montejo-Kovacevich G."/>
            <person name="Yen C E."/>
        </authorList>
    </citation>
    <scope>NUCLEOTIDE SEQUENCE [LARGE SCALE GENOMIC DNA]</scope>
</reference>
<evidence type="ECO:0000256" key="1">
    <source>
        <dbReference type="ARBA" id="ARBA00004447"/>
    </source>
</evidence>
<keyword evidence="9 12" id="KW-0333">Golgi apparatus</keyword>
<evidence type="ECO:0000259" key="13">
    <source>
        <dbReference type="Pfam" id="PF00852"/>
    </source>
</evidence>
<keyword evidence="5 12" id="KW-0808">Transferase</keyword>
<accession>A0A8S0Z010</accession>
<evidence type="ECO:0000256" key="11">
    <source>
        <dbReference type="ARBA" id="ARBA00023180"/>
    </source>
</evidence>
<dbReference type="Proteomes" id="UP000494106">
    <property type="component" value="Unassembled WGS sequence"/>
</dbReference>
<keyword evidence="10" id="KW-0472">Membrane</keyword>
<comment type="pathway">
    <text evidence="2">Protein modification; protein glycosylation.</text>
</comment>
<keyword evidence="8" id="KW-1133">Transmembrane helix</keyword>
<evidence type="ECO:0000256" key="6">
    <source>
        <dbReference type="ARBA" id="ARBA00022692"/>
    </source>
</evidence>
<evidence type="ECO:0000256" key="9">
    <source>
        <dbReference type="ARBA" id="ARBA00023034"/>
    </source>
</evidence>
<dbReference type="GO" id="GO:0008417">
    <property type="term" value="F:fucosyltransferase activity"/>
    <property type="evidence" value="ECO:0007669"/>
    <property type="project" value="InterPro"/>
</dbReference>
<evidence type="ECO:0000256" key="5">
    <source>
        <dbReference type="ARBA" id="ARBA00022679"/>
    </source>
</evidence>
<feature type="domain" description="Fucosyltransferase C-terminal" evidence="13">
    <location>
        <begin position="212"/>
        <end position="396"/>
    </location>
</feature>
<proteinExistence type="inferred from homology"/>
<evidence type="ECO:0000256" key="10">
    <source>
        <dbReference type="ARBA" id="ARBA00023136"/>
    </source>
</evidence>
<evidence type="ECO:0000256" key="4">
    <source>
        <dbReference type="ARBA" id="ARBA00022676"/>
    </source>
</evidence>
<dbReference type="GO" id="GO:0032580">
    <property type="term" value="C:Golgi cisterna membrane"/>
    <property type="evidence" value="ECO:0007669"/>
    <property type="project" value="UniProtKB-SubCell"/>
</dbReference>
<dbReference type="EMBL" id="CADEBC010000205">
    <property type="protein sequence ID" value="CAB3225279.1"/>
    <property type="molecule type" value="Genomic_DNA"/>
</dbReference>
<dbReference type="Pfam" id="PF00852">
    <property type="entry name" value="Glyco_transf_10"/>
    <property type="match status" value="1"/>
</dbReference>
<evidence type="ECO:0000313" key="15">
    <source>
        <dbReference type="EMBL" id="CAB3225279.1"/>
    </source>
</evidence>
<feature type="domain" description="Fucosyltransferase N-terminal" evidence="14">
    <location>
        <begin position="60"/>
        <end position="175"/>
    </location>
</feature>
<keyword evidence="4 12" id="KW-0328">Glycosyltransferase</keyword>
<gene>
    <name evidence="15" type="ORF">APLA_LOCUS2444</name>
</gene>
<protein>
    <recommendedName>
        <fullName evidence="12">Fucosyltransferase</fullName>
        <ecNumber evidence="12">2.4.1.-</ecNumber>
    </recommendedName>
</protein>
<dbReference type="SUPFAM" id="SSF53756">
    <property type="entry name" value="UDP-Glycosyltransferase/glycogen phosphorylase"/>
    <property type="match status" value="1"/>
</dbReference>
<dbReference type="Pfam" id="PF17039">
    <property type="entry name" value="Glyco_tran_10_N"/>
    <property type="match status" value="1"/>
</dbReference>
<dbReference type="InterPro" id="IPR055270">
    <property type="entry name" value="Glyco_tran_10_C"/>
</dbReference>
<evidence type="ECO:0000256" key="3">
    <source>
        <dbReference type="ARBA" id="ARBA00008919"/>
    </source>
</evidence>
<organism evidence="15 16">
    <name type="scientific">Arctia plantaginis</name>
    <name type="common">Wood tiger moth</name>
    <name type="synonym">Phalaena plantaginis</name>
    <dbReference type="NCBI Taxonomy" id="874455"/>
    <lineage>
        <taxon>Eukaryota</taxon>
        <taxon>Metazoa</taxon>
        <taxon>Ecdysozoa</taxon>
        <taxon>Arthropoda</taxon>
        <taxon>Hexapoda</taxon>
        <taxon>Insecta</taxon>
        <taxon>Pterygota</taxon>
        <taxon>Neoptera</taxon>
        <taxon>Endopterygota</taxon>
        <taxon>Lepidoptera</taxon>
        <taxon>Glossata</taxon>
        <taxon>Ditrysia</taxon>
        <taxon>Noctuoidea</taxon>
        <taxon>Erebidae</taxon>
        <taxon>Arctiinae</taxon>
        <taxon>Arctia</taxon>
    </lineage>
</organism>
<keyword evidence="11" id="KW-0325">Glycoprotein</keyword>